<comment type="caution">
    <text evidence="1">The sequence shown here is derived from an EMBL/GenBank/DDBJ whole genome shotgun (WGS) entry which is preliminary data.</text>
</comment>
<evidence type="ECO:0000313" key="1">
    <source>
        <dbReference type="EMBL" id="KAJ7041637.1"/>
    </source>
</evidence>
<sequence>MGSGLNHPYGIDMKSISKIRPLSTEGFQRDERRKHFTERSMDVNLQRSVSRVFQICGICIFQPGLVRIRVRTLEKPHPSSLAPPPTNGKIVSLLGRGACLCRCLITTKTRGFVIFVPFRGCRSSAGHLGISAHVGVSAAINIPTVAHSGHCLFFGWRVGSIRKSPHSSVSLFSTLFGSKVRLGRAIKGEHSQLGKKPAVQSEKGFLGFLGKPGLQ</sequence>
<keyword evidence="2" id="KW-1185">Reference proteome</keyword>
<proteinExistence type="predicted"/>
<evidence type="ECO:0000313" key="2">
    <source>
        <dbReference type="Proteomes" id="UP001218188"/>
    </source>
</evidence>
<reference evidence="1" key="1">
    <citation type="submission" date="2023-03" db="EMBL/GenBank/DDBJ databases">
        <title>Massive genome expansion in bonnet fungi (Mycena s.s.) driven by repeated elements and novel gene families across ecological guilds.</title>
        <authorList>
            <consortium name="Lawrence Berkeley National Laboratory"/>
            <person name="Harder C.B."/>
            <person name="Miyauchi S."/>
            <person name="Viragh M."/>
            <person name="Kuo A."/>
            <person name="Thoen E."/>
            <person name="Andreopoulos B."/>
            <person name="Lu D."/>
            <person name="Skrede I."/>
            <person name="Drula E."/>
            <person name="Henrissat B."/>
            <person name="Morin E."/>
            <person name="Kohler A."/>
            <person name="Barry K."/>
            <person name="LaButti K."/>
            <person name="Morin E."/>
            <person name="Salamov A."/>
            <person name="Lipzen A."/>
            <person name="Mereny Z."/>
            <person name="Hegedus B."/>
            <person name="Baldrian P."/>
            <person name="Stursova M."/>
            <person name="Weitz H."/>
            <person name="Taylor A."/>
            <person name="Grigoriev I.V."/>
            <person name="Nagy L.G."/>
            <person name="Martin F."/>
            <person name="Kauserud H."/>
        </authorList>
    </citation>
    <scope>NUCLEOTIDE SEQUENCE</scope>
    <source>
        <strain evidence="1">CBHHK200</strain>
    </source>
</reference>
<accession>A0AAD6TCV9</accession>
<dbReference type="AlphaFoldDB" id="A0AAD6TCV9"/>
<dbReference type="EMBL" id="JARJCM010000016">
    <property type="protein sequence ID" value="KAJ7041637.1"/>
    <property type="molecule type" value="Genomic_DNA"/>
</dbReference>
<protein>
    <submittedName>
        <fullName evidence="1">Uncharacterized protein</fullName>
    </submittedName>
</protein>
<dbReference type="Proteomes" id="UP001218188">
    <property type="component" value="Unassembled WGS sequence"/>
</dbReference>
<organism evidence="1 2">
    <name type="scientific">Mycena alexandri</name>
    <dbReference type="NCBI Taxonomy" id="1745969"/>
    <lineage>
        <taxon>Eukaryota</taxon>
        <taxon>Fungi</taxon>
        <taxon>Dikarya</taxon>
        <taxon>Basidiomycota</taxon>
        <taxon>Agaricomycotina</taxon>
        <taxon>Agaricomycetes</taxon>
        <taxon>Agaricomycetidae</taxon>
        <taxon>Agaricales</taxon>
        <taxon>Marasmiineae</taxon>
        <taxon>Mycenaceae</taxon>
        <taxon>Mycena</taxon>
    </lineage>
</organism>
<gene>
    <name evidence="1" type="ORF">C8F04DRAFT_1177091</name>
</gene>
<name>A0AAD6TCV9_9AGAR</name>